<evidence type="ECO:0000256" key="7">
    <source>
        <dbReference type="ARBA" id="ARBA00022989"/>
    </source>
</evidence>
<keyword evidence="3" id="KW-0547">Nucleotide-binding</keyword>
<dbReference type="GO" id="GO:0005741">
    <property type="term" value="C:mitochondrial outer membrane"/>
    <property type="evidence" value="ECO:0007669"/>
    <property type="project" value="UniProtKB-SubCell"/>
</dbReference>
<evidence type="ECO:0000313" key="17">
    <source>
        <dbReference type="Proteomes" id="UP001209878"/>
    </source>
</evidence>
<feature type="domain" description="Dynamin-type G" evidence="15">
    <location>
        <begin position="92"/>
        <end position="340"/>
    </location>
</feature>
<evidence type="ECO:0000256" key="3">
    <source>
        <dbReference type="ARBA" id="ARBA00022741"/>
    </source>
</evidence>
<evidence type="ECO:0000256" key="2">
    <source>
        <dbReference type="ARBA" id="ARBA00022692"/>
    </source>
</evidence>
<evidence type="ECO:0000256" key="5">
    <source>
        <dbReference type="ARBA" id="ARBA00022801"/>
    </source>
</evidence>
<dbReference type="InterPro" id="IPR027094">
    <property type="entry name" value="Mitofusin_fam"/>
</dbReference>
<comment type="caution">
    <text evidence="16">The sequence shown here is derived from an EMBL/GenBank/DDBJ whole genome shotgun (WGS) entry which is preliminary data.</text>
</comment>
<keyword evidence="4" id="KW-1000">Mitochondrion outer membrane</keyword>
<evidence type="ECO:0000259" key="15">
    <source>
        <dbReference type="PROSITE" id="PS51718"/>
    </source>
</evidence>
<dbReference type="GO" id="GO:0051646">
    <property type="term" value="P:mitochondrion localization"/>
    <property type="evidence" value="ECO:0007669"/>
    <property type="project" value="TreeGrafter"/>
</dbReference>
<name>A0AAD9KQ94_RIDPI</name>
<keyword evidence="6" id="KW-0832">Ubl conjugation</keyword>
<evidence type="ECO:0000256" key="9">
    <source>
        <dbReference type="ARBA" id="ARBA00023128"/>
    </source>
</evidence>
<dbReference type="Pfam" id="PF00350">
    <property type="entry name" value="Dynamin_N"/>
    <property type="match status" value="1"/>
</dbReference>
<evidence type="ECO:0000256" key="12">
    <source>
        <dbReference type="SAM" id="Coils"/>
    </source>
</evidence>
<gene>
    <name evidence="16" type="ORF">NP493_727g00031</name>
</gene>
<organism evidence="16 17">
    <name type="scientific">Ridgeia piscesae</name>
    <name type="common">Tubeworm</name>
    <dbReference type="NCBI Taxonomy" id="27915"/>
    <lineage>
        <taxon>Eukaryota</taxon>
        <taxon>Metazoa</taxon>
        <taxon>Spiralia</taxon>
        <taxon>Lophotrochozoa</taxon>
        <taxon>Annelida</taxon>
        <taxon>Polychaeta</taxon>
        <taxon>Sedentaria</taxon>
        <taxon>Canalipalpata</taxon>
        <taxon>Sabellida</taxon>
        <taxon>Siboglinidae</taxon>
        <taxon>Ridgeia</taxon>
    </lineage>
</organism>
<feature type="region of interest" description="Disordered" evidence="13">
    <location>
        <begin position="1"/>
        <end position="26"/>
    </location>
</feature>
<keyword evidence="5" id="KW-0378">Hydrolase</keyword>
<dbReference type="FunFam" id="1.20.5.110:FF:000012">
    <property type="entry name" value="Mitofusin 2"/>
    <property type="match status" value="1"/>
</dbReference>
<evidence type="ECO:0000256" key="4">
    <source>
        <dbReference type="ARBA" id="ARBA00022787"/>
    </source>
</evidence>
<keyword evidence="8 12" id="KW-0175">Coiled coil</keyword>
<keyword evidence="7 14" id="KW-1133">Transmembrane helix</keyword>
<dbReference type="Pfam" id="PF04799">
    <property type="entry name" value="Fzo_mitofusin"/>
    <property type="match status" value="1"/>
</dbReference>
<evidence type="ECO:0000256" key="14">
    <source>
        <dbReference type="SAM" id="Phobius"/>
    </source>
</evidence>
<keyword evidence="9" id="KW-0496">Mitochondrion</keyword>
<dbReference type="InterPro" id="IPR027417">
    <property type="entry name" value="P-loop_NTPase"/>
</dbReference>
<dbReference type="InterPro" id="IPR045063">
    <property type="entry name" value="Dynamin_N"/>
</dbReference>
<protein>
    <recommendedName>
        <fullName evidence="15">Dynamin-type G domain-containing protein</fullName>
    </recommendedName>
</protein>
<dbReference type="SUPFAM" id="SSF52540">
    <property type="entry name" value="P-loop containing nucleoside triphosphate hydrolases"/>
    <property type="match status" value="1"/>
</dbReference>
<keyword evidence="11 14" id="KW-0472">Membrane</keyword>
<dbReference type="SUPFAM" id="SSF111479">
    <property type="entry name" value="Fzo-like conserved region"/>
    <property type="match status" value="1"/>
</dbReference>
<dbReference type="Gene3D" id="1.20.5.110">
    <property type="match status" value="1"/>
</dbReference>
<dbReference type="PANTHER" id="PTHR10465">
    <property type="entry name" value="TRANSMEMBRANE GTPASE FZO1"/>
    <property type="match status" value="1"/>
</dbReference>
<feature type="coiled-coil region" evidence="12">
    <location>
        <begin position="413"/>
        <end position="440"/>
    </location>
</feature>
<proteinExistence type="predicted"/>
<keyword evidence="10" id="KW-0342">GTP-binding</keyword>
<dbReference type="PANTHER" id="PTHR10465:SF3">
    <property type="entry name" value="TRANSMEMBRANE GTPASE MARF-RELATED"/>
    <property type="match status" value="1"/>
</dbReference>
<evidence type="ECO:0000256" key="11">
    <source>
        <dbReference type="ARBA" id="ARBA00023136"/>
    </source>
</evidence>
<keyword evidence="17" id="KW-1185">Reference proteome</keyword>
<dbReference type="GO" id="GO:0005525">
    <property type="term" value="F:GTP binding"/>
    <property type="evidence" value="ECO:0007669"/>
    <property type="project" value="UniProtKB-KW"/>
</dbReference>
<dbReference type="InterPro" id="IPR030381">
    <property type="entry name" value="G_DYNAMIN_dom"/>
</dbReference>
<dbReference type="GO" id="GO:0003924">
    <property type="term" value="F:GTPase activity"/>
    <property type="evidence" value="ECO:0007669"/>
    <property type="project" value="InterPro"/>
</dbReference>
<evidence type="ECO:0000256" key="1">
    <source>
        <dbReference type="ARBA" id="ARBA00004374"/>
    </source>
</evidence>
<dbReference type="PROSITE" id="PS51718">
    <property type="entry name" value="G_DYNAMIN_2"/>
    <property type="match status" value="1"/>
</dbReference>
<dbReference type="Gene3D" id="3.40.50.300">
    <property type="entry name" value="P-loop containing nucleotide triphosphate hydrolases"/>
    <property type="match status" value="1"/>
</dbReference>
<dbReference type="Proteomes" id="UP001209878">
    <property type="component" value="Unassembled WGS sequence"/>
</dbReference>
<evidence type="ECO:0000256" key="6">
    <source>
        <dbReference type="ARBA" id="ARBA00022843"/>
    </source>
</evidence>
<dbReference type="AlphaFoldDB" id="A0AAD9KQ94"/>
<evidence type="ECO:0000256" key="8">
    <source>
        <dbReference type="ARBA" id="ARBA00023054"/>
    </source>
</evidence>
<dbReference type="CDD" id="cd09912">
    <property type="entry name" value="DLP_2"/>
    <property type="match status" value="1"/>
</dbReference>
<sequence length="808" mass="90976">MSGAVHHPAVDAGEGGSRKLGNGRQSPTSPLKLFGLAKKRINDIFVDISKYMHETNTFLVEIAQEEGIVEQAQGEQTAKYIEKVRGIQEMLGRDRMKVAFYGRTSNGKSTVINAMLRSKILPTGIGHTTNCFLQVEGTDSEEAYILTEDQPQPLSVQSISGLAHALSTVRLKPDSTIHICWPKNKCSLLKDDVIFLDSPGIDLSPDMDSWIDRHCLDADVFVLVANAESTLMQTEKNFFHKVSTKLSKPNIFILNNRWDASAAEPEMQEEVKQQHLERSVAFLADELKVVDRFEAESHVFFVSARETLVTRVHQETGTPTPSGALLEGFQGRVFEFCNFERKFEECISQSVYLQECISQSAVQTKFEQHTANGKLITSDVRMIMESVFEASAKRKKCCQQENHEAQDKLDYTAKQLNLLSAEIKDKIKQMTEEVERKVSNAFTEEIRRLAILVDEFDRPFHPDPLLLALYKKSVALSHPLSHCPARHRSQELHFHAEESLSRNLHARCSSFIHQVIDATNWEIEGRNLQTRCSIALKTAVESSQQEMTERLTALLPESAKQQAMNLLPPRDFEVAYRLDCHNLCADFHEDIEFHFSLGIMALMNRFLGPKGAHSLLTGYSDVIPRPLISTPQTPSNELYRNPGQDNEILLAMLGTFSSLYSRSTVGALAVAGLVGKAAGWRVIAVCGAIYGLLYVYERMMWTKKAKERAFKRQYVNYATSKLKLIVDLTGANCSHQVQQELSSTFARLGHQVDIAKTELEEDIKQLQTEVNKLDSVATKANFLKNKAGYLDSELNTFIHQYLKPESKI</sequence>
<keyword evidence="2 14" id="KW-0812">Transmembrane</keyword>
<accession>A0AAD9KQ94</accession>
<dbReference type="InterPro" id="IPR006884">
    <property type="entry name" value="Fzo/mitofusin_HR2"/>
</dbReference>
<dbReference type="EMBL" id="JAODUO010000726">
    <property type="protein sequence ID" value="KAK2175506.1"/>
    <property type="molecule type" value="Genomic_DNA"/>
</dbReference>
<dbReference type="FunFam" id="3.40.50.300:FF:000214">
    <property type="entry name" value="Mitofusin 2"/>
    <property type="match status" value="1"/>
</dbReference>
<feature type="transmembrane region" description="Helical" evidence="14">
    <location>
        <begin position="678"/>
        <end position="696"/>
    </location>
</feature>
<comment type="subcellular location">
    <subcellularLocation>
        <location evidence="1">Mitochondrion outer membrane</location>
        <topology evidence="1">Multi-pass membrane protein</topology>
    </subcellularLocation>
</comment>
<reference evidence="16" key="1">
    <citation type="journal article" date="2023" name="Mol. Biol. Evol.">
        <title>Third-Generation Sequencing Reveals the Adaptive Role of the Epigenome in Three Deep-Sea Polychaetes.</title>
        <authorList>
            <person name="Perez M."/>
            <person name="Aroh O."/>
            <person name="Sun Y."/>
            <person name="Lan Y."/>
            <person name="Juniper S.K."/>
            <person name="Young C.R."/>
            <person name="Angers B."/>
            <person name="Qian P.Y."/>
        </authorList>
    </citation>
    <scope>NUCLEOTIDE SEQUENCE</scope>
    <source>
        <strain evidence="16">R07B-5</strain>
    </source>
</reference>
<evidence type="ECO:0000256" key="10">
    <source>
        <dbReference type="ARBA" id="ARBA00023134"/>
    </source>
</evidence>
<evidence type="ECO:0000256" key="13">
    <source>
        <dbReference type="SAM" id="MobiDB-lite"/>
    </source>
</evidence>
<dbReference type="GO" id="GO:0008053">
    <property type="term" value="P:mitochondrial fusion"/>
    <property type="evidence" value="ECO:0007669"/>
    <property type="project" value="InterPro"/>
</dbReference>
<evidence type="ECO:0000313" key="16">
    <source>
        <dbReference type="EMBL" id="KAK2175506.1"/>
    </source>
</evidence>